<proteinExistence type="predicted"/>
<sequence length="206" mass="22937">MTSSPANYTYRLSDGDLAKLARFPGFGLMVGANDAAFEADWVEASALALSSWRTTSEPVLEVRMSWVQHVVGRSRQVDHQEFVLTYSDKPLGITVSSNTWPFAVRALMGGDPVEAVDIYECEYAAESIDADGRTASFHLIYDKHICFRAKSGKCLSLTTALDSAVPCIQVWRLSPDIYVAAANRHSTVEEEREVVRHRLRLTEVLH</sequence>
<dbReference type="AlphaFoldDB" id="A0A1X7MT45"/>
<reference evidence="1 2" key="1">
    <citation type="submission" date="2017-04" db="EMBL/GenBank/DDBJ databases">
        <authorList>
            <person name="Afonso C.L."/>
            <person name="Miller P.J."/>
            <person name="Scott M.A."/>
            <person name="Spackman E."/>
            <person name="Goraichik I."/>
            <person name="Dimitrov K.M."/>
            <person name="Suarez D.L."/>
            <person name="Swayne D.E."/>
        </authorList>
    </citation>
    <scope>NUCLEOTIDE SEQUENCE [LARGE SCALE GENOMIC DNA]</scope>
    <source>
        <strain evidence="1 2">B5P</strain>
    </source>
</reference>
<accession>A0A1X7MT45</accession>
<dbReference type="EMBL" id="FXBL01000004">
    <property type="protein sequence ID" value="SMH27518.1"/>
    <property type="molecule type" value="Genomic_DNA"/>
</dbReference>
<gene>
    <name evidence="1" type="ORF">SAMN02982922_0544</name>
</gene>
<organism evidence="1 2">
    <name type="scientific">Mesorhizobium australicum</name>
    <dbReference type="NCBI Taxonomy" id="536018"/>
    <lineage>
        <taxon>Bacteria</taxon>
        <taxon>Pseudomonadati</taxon>
        <taxon>Pseudomonadota</taxon>
        <taxon>Alphaproteobacteria</taxon>
        <taxon>Hyphomicrobiales</taxon>
        <taxon>Phyllobacteriaceae</taxon>
        <taxon>Mesorhizobium</taxon>
    </lineage>
</organism>
<dbReference type="RefSeq" id="WP_139832142.1">
    <property type="nucleotide sequence ID" value="NZ_FXBL01000004.1"/>
</dbReference>
<dbReference type="Proteomes" id="UP000193083">
    <property type="component" value="Unassembled WGS sequence"/>
</dbReference>
<keyword evidence="2" id="KW-1185">Reference proteome</keyword>
<name>A0A1X7MT45_9HYPH</name>
<protein>
    <submittedName>
        <fullName evidence="1">Uncharacterized protein</fullName>
    </submittedName>
</protein>
<evidence type="ECO:0000313" key="2">
    <source>
        <dbReference type="Proteomes" id="UP000193083"/>
    </source>
</evidence>
<evidence type="ECO:0000313" key="1">
    <source>
        <dbReference type="EMBL" id="SMH27518.1"/>
    </source>
</evidence>